<dbReference type="EC" id="6.1.1.16" evidence="13"/>
<feature type="binding site" evidence="13">
    <location>
        <position position="235"/>
    </location>
    <ligand>
        <name>Zn(2+)</name>
        <dbReference type="ChEBI" id="CHEBI:29105"/>
    </ligand>
</feature>
<gene>
    <name evidence="13" type="primary">cysS</name>
    <name evidence="15" type="ORF">UV07_C0011G0013</name>
</gene>
<evidence type="ECO:0000256" key="5">
    <source>
        <dbReference type="ARBA" id="ARBA00022598"/>
    </source>
</evidence>
<dbReference type="PANTHER" id="PTHR10890">
    <property type="entry name" value="CYSTEINYL-TRNA SYNTHETASE"/>
    <property type="match status" value="1"/>
</dbReference>
<comment type="similarity">
    <text evidence="2 13">Belongs to the class-I aminoacyl-tRNA synthetase family.</text>
</comment>
<proteinExistence type="inferred from homology"/>
<comment type="subunit">
    <text evidence="3 13">Monomer.</text>
</comment>
<organism evidence="15 16">
    <name type="scientific">Candidatus Azambacteria bacterium GW2011_GWB1_42_17</name>
    <dbReference type="NCBI Taxonomy" id="1618615"/>
    <lineage>
        <taxon>Bacteria</taxon>
        <taxon>Candidatus Azamiibacteriota</taxon>
    </lineage>
</organism>
<keyword evidence="8 13" id="KW-0862">Zinc</keyword>
<evidence type="ECO:0000259" key="14">
    <source>
        <dbReference type="Pfam" id="PF01406"/>
    </source>
</evidence>
<dbReference type="Pfam" id="PF01406">
    <property type="entry name" value="tRNA-synt_1e"/>
    <property type="match status" value="1"/>
</dbReference>
<dbReference type="PANTHER" id="PTHR10890:SF3">
    <property type="entry name" value="CYSTEINE--TRNA LIGASE, CYTOPLASMIC"/>
    <property type="match status" value="1"/>
</dbReference>
<dbReference type="GO" id="GO:0006423">
    <property type="term" value="P:cysteinyl-tRNA aminoacylation"/>
    <property type="evidence" value="ECO:0007669"/>
    <property type="project" value="UniProtKB-UniRule"/>
</dbReference>
<dbReference type="PRINTS" id="PR00983">
    <property type="entry name" value="TRNASYNTHCYS"/>
</dbReference>
<evidence type="ECO:0000256" key="11">
    <source>
        <dbReference type="ARBA" id="ARBA00023146"/>
    </source>
</evidence>
<keyword evidence="5 13" id="KW-0436">Ligase</keyword>
<evidence type="ECO:0000256" key="4">
    <source>
        <dbReference type="ARBA" id="ARBA00022490"/>
    </source>
</evidence>
<comment type="catalytic activity">
    <reaction evidence="12 13">
        <text>tRNA(Cys) + L-cysteine + ATP = L-cysteinyl-tRNA(Cys) + AMP + diphosphate</text>
        <dbReference type="Rhea" id="RHEA:17773"/>
        <dbReference type="Rhea" id="RHEA-COMP:9661"/>
        <dbReference type="Rhea" id="RHEA-COMP:9679"/>
        <dbReference type="ChEBI" id="CHEBI:30616"/>
        <dbReference type="ChEBI" id="CHEBI:33019"/>
        <dbReference type="ChEBI" id="CHEBI:35235"/>
        <dbReference type="ChEBI" id="CHEBI:78442"/>
        <dbReference type="ChEBI" id="CHEBI:78517"/>
        <dbReference type="ChEBI" id="CHEBI:456215"/>
        <dbReference type="EC" id="6.1.1.16"/>
    </reaction>
</comment>
<dbReference type="Gene3D" id="3.40.50.620">
    <property type="entry name" value="HUPs"/>
    <property type="match status" value="1"/>
</dbReference>
<feature type="binding site" evidence="13">
    <location>
        <position position="239"/>
    </location>
    <ligand>
        <name>Zn(2+)</name>
        <dbReference type="ChEBI" id="CHEBI:29105"/>
    </ligand>
</feature>
<sequence length="455" mass="52694">MAVKFYNTLTRKKQVFKPLKPKSVGLYTCGPTVYNYAHIGNLRTYIFEDILRRVLEYSDYKVRHVMNITDIEDKIIRDAKKAKKLIYEFTEPYEKAFYGDLKKLNIKEAYRYPKATAHIPEMIKIISALLKKELAYKADGSIYFDISKFKKYGRLSGLKKRELKAGARVDNDEYAKENAEDFVLWKVKKAGEPWWRAPFGEGRPGWHIECSAMSMKYLGPTFDIHAGAVDLIFPHHENEIAQSEGATGKKFVNYFIEGEHLLVDGEKMSKSLGNVFNLRDIETRGFDPLAFRYLALTAHYRSKLNFTWKSLEAAQNALDNLREVVKNLKTATQHSNILKNVGMLKKRSMGKFTKYINDDLNAPRALALLWEVVKSQKLDNKTKYNLIVDFDKVFGLNLAESKTEKIPSQILELAKDREKYRKEKNFKKSDEIRKKIESLGWLVEDALSGPKLKRK</sequence>
<dbReference type="InterPro" id="IPR024909">
    <property type="entry name" value="Cys-tRNA/MSH_ligase"/>
</dbReference>
<accession>A0A0G0Z6G4</accession>
<dbReference type="HAMAP" id="MF_00041">
    <property type="entry name" value="Cys_tRNA_synth"/>
    <property type="match status" value="1"/>
</dbReference>
<keyword evidence="4 13" id="KW-0963">Cytoplasm</keyword>
<dbReference type="CDD" id="cd00672">
    <property type="entry name" value="CysRS_core"/>
    <property type="match status" value="1"/>
</dbReference>
<name>A0A0G0Z6G4_9BACT</name>
<dbReference type="InterPro" id="IPR032678">
    <property type="entry name" value="tRNA-synt_1_cat_dom"/>
</dbReference>
<protein>
    <recommendedName>
        <fullName evidence="13">Cysteine--tRNA ligase</fullName>
        <ecNumber evidence="13">6.1.1.16</ecNumber>
    </recommendedName>
    <alternativeName>
        <fullName evidence="13">Cysteinyl-tRNA synthetase</fullName>
        <shortName evidence="13">CysRS</shortName>
    </alternativeName>
</protein>
<dbReference type="InterPro" id="IPR015803">
    <property type="entry name" value="Cys-tRNA-ligase"/>
</dbReference>
<dbReference type="Gene3D" id="1.20.120.1910">
    <property type="entry name" value="Cysteine-tRNA ligase, C-terminal anti-codon recognition domain"/>
    <property type="match status" value="1"/>
</dbReference>
<comment type="subcellular location">
    <subcellularLocation>
        <location evidence="1 13">Cytoplasm</location>
    </subcellularLocation>
</comment>
<feature type="binding site" evidence="13">
    <location>
        <position position="29"/>
    </location>
    <ligand>
        <name>Zn(2+)</name>
        <dbReference type="ChEBI" id="CHEBI:29105"/>
    </ligand>
</feature>
<evidence type="ECO:0000256" key="9">
    <source>
        <dbReference type="ARBA" id="ARBA00022840"/>
    </source>
</evidence>
<dbReference type="Proteomes" id="UP000033986">
    <property type="component" value="Unassembled WGS sequence"/>
</dbReference>
<evidence type="ECO:0000256" key="13">
    <source>
        <dbReference type="HAMAP-Rule" id="MF_00041"/>
    </source>
</evidence>
<evidence type="ECO:0000256" key="10">
    <source>
        <dbReference type="ARBA" id="ARBA00022917"/>
    </source>
</evidence>
<dbReference type="AlphaFoldDB" id="A0A0G0Z6G4"/>
<comment type="caution">
    <text evidence="15">The sequence shown here is derived from an EMBL/GenBank/DDBJ whole genome shotgun (WGS) entry which is preliminary data.</text>
</comment>
<evidence type="ECO:0000313" key="16">
    <source>
        <dbReference type="Proteomes" id="UP000033986"/>
    </source>
</evidence>
<feature type="domain" description="tRNA synthetases class I catalytic" evidence="14">
    <location>
        <begin position="16"/>
        <end position="315"/>
    </location>
</feature>
<feature type="short sequence motif" description="'KMSKS' region" evidence="13">
    <location>
        <begin position="267"/>
        <end position="271"/>
    </location>
</feature>
<dbReference type="SUPFAM" id="SSF52374">
    <property type="entry name" value="Nucleotidylyl transferase"/>
    <property type="match status" value="1"/>
</dbReference>
<keyword evidence="6 13" id="KW-0479">Metal-binding</keyword>
<evidence type="ECO:0000256" key="3">
    <source>
        <dbReference type="ARBA" id="ARBA00011245"/>
    </source>
</evidence>
<dbReference type="SUPFAM" id="SSF47323">
    <property type="entry name" value="Anticodon-binding domain of a subclass of class I aminoacyl-tRNA synthetases"/>
    <property type="match status" value="1"/>
</dbReference>
<dbReference type="InterPro" id="IPR014729">
    <property type="entry name" value="Rossmann-like_a/b/a_fold"/>
</dbReference>
<feature type="short sequence motif" description="'HIGH' region" evidence="13">
    <location>
        <begin position="31"/>
        <end position="41"/>
    </location>
</feature>
<evidence type="ECO:0000256" key="7">
    <source>
        <dbReference type="ARBA" id="ARBA00022741"/>
    </source>
</evidence>
<dbReference type="GO" id="GO:0005524">
    <property type="term" value="F:ATP binding"/>
    <property type="evidence" value="ECO:0007669"/>
    <property type="project" value="UniProtKB-UniRule"/>
</dbReference>
<keyword evidence="11 13" id="KW-0030">Aminoacyl-tRNA synthetase</keyword>
<evidence type="ECO:0000256" key="2">
    <source>
        <dbReference type="ARBA" id="ARBA00005594"/>
    </source>
</evidence>
<feature type="binding site" evidence="13">
    <location>
        <position position="210"/>
    </location>
    <ligand>
        <name>Zn(2+)</name>
        <dbReference type="ChEBI" id="CHEBI:29105"/>
    </ligand>
</feature>
<evidence type="ECO:0000256" key="8">
    <source>
        <dbReference type="ARBA" id="ARBA00022833"/>
    </source>
</evidence>
<dbReference type="GO" id="GO:0005829">
    <property type="term" value="C:cytosol"/>
    <property type="evidence" value="ECO:0007669"/>
    <property type="project" value="TreeGrafter"/>
</dbReference>
<evidence type="ECO:0000313" key="15">
    <source>
        <dbReference type="EMBL" id="KKS44254.1"/>
    </source>
</evidence>
<evidence type="ECO:0000256" key="1">
    <source>
        <dbReference type="ARBA" id="ARBA00004496"/>
    </source>
</evidence>
<reference evidence="15 16" key="1">
    <citation type="journal article" date="2015" name="Nature">
        <title>rRNA introns, odd ribosomes, and small enigmatic genomes across a large radiation of phyla.</title>
        <authorList>
            <person name="Brown C.T."/>
            <person name="Hug L.A."/>
            <person name="Thomas B.C."/>
            <person name="Sharon I."/>
            <person name="Castelle C.J."/>
            <person name="Singh A."/>
            <person name="Wilkins M.J."/>
            <person name="Williams K.H."/>
            <person name="Banfield J.F."/>
        </authorList>
    </citation>
    <scope>NUCLEOTIDE SEQUENCE [LARGE SCALE GENOMIC DNA]</scope>
</reference>
<dbReference type="FunFam" id="3.40.50.620:FF:000130">
    <property type="entry name" value="Cysteine--tRNA ligase"/>
    <property type="match status" value="1"/>
</dbReference>
<dbReference type="EMBL" id="LCDB01000011">
    <property type="protein sequence ID" value="KKS44254.1"/>
    <property type="molecule type" value="Genomic_DNA"/>
</dbReference>
<dbReference type="NCBIfam" id="TIGR00435">
    <property type="entry name" value="cysS"/>
    <property type="match status" value="1"/>
</dbReference>
<evidence type="ECO:0000256" key="6">
    <source>
        <dbReference type="ARBA" id="ARBA00022723"/>
    </source>
</evidence>
<dbReference type="GO" id="GO:0004817">
    <property type="term" value="F:cysteine-tRNA ligase activity"/>
    <property type="evidence" value="ECO:0007669"/>
    <property type="project" value="UniProtKB-UniRule"/>
</dbReference>
<feature type="binding site" evidence="13">
    <location>
        <position position="270"/>
    </location>
    <ligand>
        <name>ATP</name>
        <dbReference type="ChEBI" id="CHEBI:30616"/>
    </ligand>
</feature>
<evidence type="ECO:0000256" key="12">
    <source>
        <dbReference type="ARBA" id="ARBA00047398"/>
    </source>
</evidence>
<comment type="cofactor">
    <cofactor evidence="13">
        <name>Zn(2+)</name>
        <dbReference type="ChEBI" id="CHEBI:29105"/>
    </cofactor>
    <text evidence="13">Binds 1 zinc ion per subunit.</text>
</comment>
<dbReference type="GO" id="GO:0008270">
    <property type="term" value="F:zinc ion binding"/>
    <property type="evidence" value="ECO:0007669"/>
    <property type="project" value="UniProtKB-UniRule"/>
</dbReference>
<keyword evidence="10 13" id="KW-0648">Protein biosynthesis</keyword>
<dbReference type="InterPro" id="IPR009080">
    <property type="entry name" value="tRNAsynth_Ia_anticodon-bd"/>
</dbReference>
<keyword evidence="7 13" id="KW-0547">Nucleotide-binding</keyword>
<keyword evidence="9 13" id="KW-0067">ATP-binding</keyword>
<dbReference type="PATRIC" id="fig|1618615.3.peg.363"/>